<gene>
    <name evidence="1" type="ORF">RCZ15_20720</name>
    <name evidence="2" type="ORF">RCZ16_24070</name>
</gene>
<dbReference type="RefSeq" id="WP_264844918.1">
    <property type="nucleotide sequence ID" value="NZ_BPMA01000001.1"/>
</dbReference>
<comment type="caution">
    <text evidence="1">The sequence shown here is derived from an EMBL/GenBank/DDBJ whole genome shotgun (WGS) entry which is preliminary data.</text>
</comment>
<dbReference type="Proteomes" id="UP001207736">
    <property type="component" value="Unassembled WGS sequence"/>
</dbReference>
<dbReference type="AlphaFoldDB" id="A0AAV5AX07"/>
<evidence type="ECO:0000313" key="3">
    <source>
        <dbReference type="Proteomes" id="UP001207736"/>
    </source>
</evidence>
<evidence type="ECO:0008006" key="5">
    <source>
        <dbReference type="Google" id="ProtNLM"/>
    </source>
</evidence>
<evidence type="ECO:0000313" key="4">
    <source>
        <dbReference type="Proteomes" id="UP001208692"/>
    </source>
</evidence>
<reference evidence="1 4" key="1">
    <citation type="submission" date="2021-11" db="EMBL/GenBank/DDBJ databases">
        <title>Draft genome sequence of Capnocytophaga sp. strain KC07075 isolated from cat oral cavity.</title>
        <authorList>
            <person name="Suzuki M."/>
            <person name="Imaoka K."/>
            <person name="Kimura M."/>
            <person name="Morikawa S."/>
            <person name="Maeda K."/>
        </authorList>
    </citation>
    <scope>NUCLEOTIDE SEQUENCE</scope>
    <source>
        <strain evidence="1">KC07075</strain>
        <strain evidence="2 4">KC07079</strain>
    </source>
</reference>
<accession>A0AAV5AX07</accession>
<dbReference type="EMBL" id="BQKA01000039">
    <property type="protein sequence ID" value="GJM51099.1"/>
    <property type="molecule type" value="Genomic_DNA"/>
</dbReference>
<evidence type="ECO:0000313" key="1">
    <source>
        <dbReference type="EMBL" id="GJM51099.1"/>
    </source>
</evidence>
<organism evidence="1 3">
    <name type="scientific">Capnocytophaga catalasegens</name>
    <dbReference type="NCBI Taxonomy" id="1004260"/>
    <lineage>
        <taxon>Bacteria</taxon>
        <taxon>Pseudomonadati</taxon>
        <taxon>Bacteroidota</taxon>
        <taxon>Flavobacteriia</taxon>
        <taxon>Flavobacteriales</taxon>
        <taxon>Flavobacteriaceae</taxon>
        <taxon>Capnocytophaga</taxon>
    </lineage>
</organism>
<evidence type="ECO:0000313" key="2">
    <source>
        <dbReference type="EMBL" id="GJM54091.1"/>
    </source>
</evidence>
<proteinExistence type="predicted"/>
<keyword evidence="4" id="KW-1185">Reference proteome</keyword>
<sequence length="232" mass="26476">MKTVYFVFFTLILSNLSAQTKNFIDLPYIETSAKADTLIIPDKIYLSIILTENDSKIRKTTEHQEKELIAALKKLQIDTEKDLSVWDMGSDFKKYFLKLQAIIKAKKYELLVKNAAMAGKVLVELEKIGISNIFIARTEYSQAERLVLLLKQKAIQKAKFSAETMAKTLSQKIGNAIFISDKNVSYAPLQGDVAGIRVRGIGKMEENLEDYPFIDFKKIKFEVFVEAKFKLE</sequence>
<name>A0AAV5AX07_9FLAO</name>
<dbReference type="Proteomes" id="UP001208692">
    <property type="component" value="Unassembled WGS sequence"/>
</dbReference>
<dbReference type="Pfam" id="PF04402">
    <property type="entry name" value="SIMPL"/>
    <property type="match status" value="1"/>
</dbReference>
<dbReference type="InterPro" id="IPR007497">
    <property type="entry name" value="SIMPL/DUF541"/>
</dbReference>
<dbReference type="Gene3D" id="3.30.110.170">
    <property type="entry name" value="Protein of unknown function (DUF541), domain 1"/>
    <property type="match status" value="1"/>
</dbReference>
<protein>
    <recommendedName>
        <fullName evidence="5">SIMPL domain-containing protein</fullName>
    </recommendedName>
</protein>
<dbReference type="EMBL" id="BQKB01000061">
    <property type="protein sequence ID" value="GJM54091.1"/>
    <property type="molecule type" value="Genomic_DNA"/>
</dbReference>